<keyword evidence="1" id="KW-0547">Nucleotide-binding</keyword>
<evidence type="ECO:0000256" key="2">
    <source>
        <dbReference type="ARBA" id="ARBA00022801"/>
    </source>
</evidence>
<dbReference type="InterPro" id="IPR014014">
    <property type="entry name" value="RNA_helicase_DEAD_Q_motif"/>
</dbReference>
<dbReference type="PANTHER" id="PTHR47959">
    <property type="entry name" value="ATP-DEPENDENT RNA HELICASE RHLE-RELATED"/>
    <property type="match status" value="1"/>
</dbReference>
<dbReference type="GO" id="GO:0003676">
    <property type="term" value="F:nucleic acid binding"/>
    <property type="evidence" value="ECO:0007669"/>
    <property type="project" value="InterPro"/>
</dbReference>
<dbReference type="GO" id="GO:0005524">
    <property type="term" value="F:ATP binding"/>
    <property type="evidence" value="ECO:0007669"/>
    <property type="project" value="UniProtKB-KW"/>
</dbReference>
<protein>
    <submittedName>
        <fullName evidence="11">ATP-dependent RNA helicase RhlE</fullName>
    </submittedName>
</protein>
<reference evidence="11 12" key="1">
    <citation type="submission" date="2016-10" db="EMBL/GenBank/DDBJ databases">
        <authorList>
            <person name="de Groot N.N."/>
        </authorList>
    </citation>
    <scope>NUCLEOTIDE SEQUENCE [LARGE SCALE GENOMIC DNA]</scope>
    <source>
        <strain evidence="11 12">DSM 21668</strain>
    </source>
</reference>
<feature type="compositionally biased region" description="Basic residues" evidence="7">
    <location>
        <begin position="428"/>
        <end position="444"/>
    </location>
</feature>
<evidence type="ECO:0000256" key="1">
    <source>
        <dbReference type="ARBA" id="ARBA00022741"/>
    </source>
</evidence>
<dbReference type="GO" id="GO:0005829">
    <property type="term" value="C:cytosol"/>
    <property type="evidence" value="ECO:0007669"/>
    <property type="project" value="TreeGrafter"/>
</dbReference>
<evidence type="ECO:0000313" key="12">
    <source>
        <dbReference type="Proteomes" id="UP000198901"/>
    </source>
</evidence>
<dbReference type="GO" id="GO:0003724">
    <property type="term" value="F:RNA helicase activity"/>
    <property type="evidence" value="ECO:0007669"/>
    <property type="project" value="InterPro"/>
</dbReference>
<dbReference type="InterPro" id="IPR050079">
    <property type="entry name" value="DEAD_box_RNA_helicase"/>
</dbReference>
<dbReference type="PROSITE" id="PS51195">
    <property type="entry name" value="Q_MOTIF"/>
    <property type="match status" value="1"/>
</dbReference>
<evidence type="ECO:0000256" key="3">
    <source>
        <dbReference type="ARBA" id="ARBA00022806"/>
    </source>
</evidence>
<dbReference type="SMART" id="SM00490">
    <property type="entry name" value="HELICc"/>
    <property type="match status" value="1"/>
</dbReference>
<accession>A0A1G9IBI5</accession>
<evidence type="ECO:0000256" key="6">
    <source>
        <dbReference type="PROSITE-ProRule" id="PRU00552"/>
    </source>
</evidence>
<dbReference type="InterPro" id="IPR001650">
    <property type="entry name" value="Helicase_C-like"/>
</dbReference>
<dbReference type="EMBL" id="FNGS01000001">
    <property type="protein sequence ID" value="SDL22571.1"/>
    <property type="molecule type" value="Genomic_DNA"/>
</dbReference>
<evidence type="ECO:0000313" key="11">
    <source>
        <dbReference type="EMBL" id="SDL22571.1"/>
    </source>
</evidence>
<keyword evidence="4" id="KW-0067">ATP-binding</keyword>
<feature type="domain" description="Helicase ATP-binding" evidence="8">
    <location>
        <begin position="33"/>
        <end position="204"/>
    </location>
</feature>
<dbReference type="PROSITE" id="PS51194">
    <property type="entry name" value="HELICASE_CTER"/>
    <property type="match status" value="1"/>
</dbReference>
<comment type="similarity">
    <text evidence="5">Belongs to the DEAD box helicase family.</text>
</comment>
<dbReference type="Pfam" id="PF00271">
    <property type="entry name" value="Helicase_C"/>
    <property type="match status" value="1"/>
</dbReference>
<dbReference type="InterPro" id="IPR044742">
    <property type="entry name" value="DEAD/DEAH_RhlB"/>
</dbReference>
<feature type="compositionally biased region" description="Basic and acidic residues" evidence="7">
    <location>
        <begin position="404"/>
        <end position="427"/>
    </location>
</feature>
<evidence type="ECO:0000259" key="8">
    <source>
        <dbReference type="PROSITE" id="PS51192"/>
    </source>
</evidence>
<gene>
    <name evidence="11" type="ORF">SAMN04488090_0411</name>
</gene>
<feature type="region of interest" description="Disordered" evidence="7">
    <location>
        <begin position="404"/>
        <end position="444"/>
    </location>
</feature>
<keyword evidence="12" id="KW-1185">Reference proteome</keyword>
<name>A0A1G9IBI5_9BACT</name>
<evidence type="ECO:0000256" key="5">
    <source>
        <dbReference type="ARBA" id="ARBA00038437"/>
    </source>
</evidence>
<feature type="short sequence motif" description="Q motif" evidence="6">
    <location>
        <begin position="2"/>
        <end position="30"/>
    </location>
</feature>
<dbReference type="PROSITE" id="PS51192">
    <property type="entry name" value="HELICASE_ATP_BIND_1"/>
    <property type="match status" value="1"/>
</dbReference>
<dbReference type="InterPro" id="IPR027417">
    <property type="entry name" value="P-loop_NTPase"/>
</dbReference>
<dbReference type="SMART" id="SM00487">
    <property type="entry name" value="DEXDc"/>
    <property type="match status" value="1"/>
</dbReference>
<dbReference type="STRING" id="563176.SAMN04488090_0411"/>
<dbReference type="AlphaFoldDB" id="A0A1G9IBI5"/>
<dbReference type="Proteomes" id="UP000198901">
    <property type="component" value="Unassembled WGS sequence"/>
</dbReference>
<feature type="domain" description="DEAD-box RNA helicase Q" evidence="10">
    <location>
        <begin position="2"/>
        <end position="30"/>
    </location>
</feature>
<dbReference type="SUPFAM" id="SSF52540">
    <property type="entry name" value="P-loop containing nucleoside triphosphate hydrolases"/>
    <property type="match status" value="2"/>
</dbReference>
<keyword evidence="3 11" id="KW-0347">Helicase</keyword>
<dbReference type="RefSeq" id="WP_093197055.1">
    <property type="nucleotide sequence ID" value="NZ_FNGS01000001.1"/>
</dbReference>
<dbReference type="InterPro" id="IPR014001">
    <property type="entry name" value="Helicase_ATP-bd"/>
</dbReference>
<evidence type="ECO:0000256" key="7">
    <source>
        <dbReference type="SAM" id="MobiDB-lite"/>
    </source>
</evidence>
<dbReference type="Pfam" id="PF00270">
    <property type="entry name" value="DEAD"/>
    <property type="match status" value="1"/>
</dbReference>
<dbReference type="Gene3D" id="3.40.50.300">
    <property type="entry name" value="P-loop containing nucleotide triphosphate hydrolases"/>
    <property type="match status" value="2"/>
</dbReference>
<dbReference type="CDD" id="cd00268">
    <property type="entry name" value="DEADc"/>
    <property type="match status" value="1"/>
</dbReference>
<dbReference type="GO" id="GO:0016787">
    <property type="term" value="F:hydrolase activity"/>
    <property type="evidence" value="ECO:0007669"/>
    <property type="project" value="UniProtKB-KW"/>
</dbReference>
<dbReference type="CDD" id="cd18787">
    <property type="entry name" value="SF2_C_DEAD"/>
    <property type="match status" value="1"/>
</dbReference>
<feature type="domain" description="Helicase C-terminal" evidence="9">
    <location>
        <begin position="231"/>
        <end position="380"/>
    </location>
</feature>
<proteinExistence type="inferred from homology"/>
<keyword evidence="2" id="KW-0378">Hydrolase</keyword>
<dbReference type="InterPro" id="IPR011545">
    <property type="entry name" value="DEAD/DEAH_box_helicase_dom"/>
</dbReference>
<evidence type="ECO:0000256" key="4">
    <source>
        <dbReference type="ARBA" id="ARBA00022840"/>
    </source>
</evidence>
<organism evidence="11 12">
    <name type="scientific">Siphonobacter aquaeclarae</name>
    <dbReference type="NCBI Taxonomy" id="563176"/>
    <lineage>
        <taxon>Bacteria</taxon>
        <taxon>Pseudomonadati</taxon>
        <taxon>Bacteroidota</taxon>
        <taxon>Cytophagia</taxon>
        <taxon>Cytophagales</taxon>
        <taxon>Cytophagaceae</taxon>
        <taxon>Siphonobacter</taxon>
    </lineage>
</organism>
<evidence type="ECO:0000259" key="9">
    <source>
        <dbReference type="PROSITE" id="PS51194"/>
    </source>
</evidence>
<sequence>MTTFEDLNLNKQLLNALNDLGYTQPTPIQEKVFSVVMSGRDVCGIAQTGTGKTLAYLLPCLRQYQYSKEKLPQILVLVPTRELVMQVVDTVKELSAYLNLIVQGVYGGANMRTQVAELQQGVDVLVATPGRLIDILMAGALKMKNVKKLVIDEVDEMLNLGFRPQLERLLELLPQKRQNLLFSATLTDDVSGLMDEYFTNPVRVEAAPAGSPVATIDQSLYHVPNFHTKINLLKLLLADRDVFSKALLFTATKQQADDVFDKLEVLFPDEAGVIHSNKAQNNRFLTVQRFEDGTHRILIATDLVARGIDVAGVSHVINLDVPETPENYVHRIGRTGRADRRGIALTLVSPLEEERIAPIEALMQYTIPVQELPEDLELSTELTKDEKPRTTLKLPTVRMDRKETDGTAFHDKIDKNKKVNVRRDHAKEKMKKYGRPIRKTRRNN</sequence>
<dbReference type="PANTHER" id="PTHR47959:SF13">
    <property type="entry name" value="ATP-DEPENDENT RNA HELICASE RHLE"/>
    <property type="match status" value="1"/>
</dbReference>
<dbReference type="OrthoDB" id="974172at2"/>
<evidence type="ECO:0000259" key="10">
    <source>
        <dbReference type="PROSITE" id="PS51195"/>
    </source>
</evidence>